<keyword evidence="3" id="KW-0153">Cholesterol metabolism</keyword>
<keyword evidence="8" id="KW-0443">Lipid metabolism</keyword>
<evidence type="ECO:0000256" key="9">
    <source>
        <dbReference type="SAM" id="Phobius"/>
    </source>
</evidence>
<keyword evidence="11" id="KW-1185">Reference proteome</keyword>
<dbReference type="GO" id="GO:0036316">
    <property type="term" value="P:SREBP-SCAP complex retention in endoplasmic reticulum"/>
    <property type="evidence" value="ECO:0007669"/>
    <property type="project" value="TreeGrafter"/>
</dbReference>
<keyword evidence="5" id="KW-0256">Endoplasmic reticulum</keyword>
<feature type="transmembrane region" description="Helical" evidence="9">
    <location>
        <begin position="113"/>
        <end position="134"/>
    </location>
</feature>
<comment type="similarity">
    <text evidence="2">Belongs to the INSIG family.</text>
</comment>
<feature type="transmembrane region" description="Helical" evidence="9">
    <location>
        <begin position="172"/>
        <end position="193"/>
    </location>
</feature>
<proteinExistence type="inferred from homology"/>
<dbReference type="OrthoDB" id="205546at2759"/>
<dbReference type="GO" id="GO:0006695">
    <property type="term" value="P:cholesterol biosynthetic process"/>
    <property type="evidence" value="ECO:0007669"/>
    <property type="project" value="TreeGrafter"/>
</dbReference>
<evidence type="ECO:0000256" key="8">
    <source>
        <dbReference type="ARBA" id="ARBA00023166"/>
    </source>
</evidence>
<feature type="transmembrane region" description="Helical" evidence="9">
    <location>
        <begin position="89"/>
        <end position="107"/>
    </location>
</feature>
<feature type="transmembrane region" description="Helical" evidence="9">
    <location>
        <begin position="57"/>
        <end position="77"/>
    </location>
</feature>
<comment type="subcellular location">
    <subcellularLocation>
        <location evidence="1">Endoplasmic reticulum membrane</location>
        <topology evidence="1">Multi-pass membrane protein</topology>
    </subcellularLocation>
</comment>
<dbReference type="PANTHER" id="PTHR15301:SF3">
    <property type="entry name" value="PROTEIN NSG1-RELATED"/>
    <property type="match status" value="1"/>
</dbReference>
<evidence type="ECO:0000256" key="2">
    <source>
        <dbReference type="ARBA" id="ARBA00007475"/>
    </source>
</evidence>
<comment type="caution">
    <text evidence="10">The sequence shown here is derived from an EMBL/GenBank/DDBJ whole genome shotgun (WGS) entry which is preliminary data.</text>
</comment>
<dbReference type="Proteomes" id="UP000230750">
    <property type="component" value="Unassembled WGS sequence"/>
</dbReference>
<organism evidence="10 11">
    <name type="scientific">Stichopus japonicus</name>
    <name type="common">Sea cucumber</name>
    <dbReference type="NCBI Taxonomy" id="307972"/>
    <lineage>
        <taxon>Eukaryota</taxon>
        <taxon>Metazoa</taxon>
        <taxon>Echinodermata</taxon>
        <taxon>Eleutherozoa</taxon>
        <taxon>Echinozoa</taxon>
        <taxon>Holothuroidea</taxon>
        <taxon>Aspidochirotacea</taxon>
        <taxon>Aspidochirotida</taxon>
        <taxon>Stichopodidae</taxon>
        <taxon>Apostichopus</taxon>
    </lineage>
</organism>
<evidence type="ECO:0000256" key="6">
    <source>
        <dbReference type="ARBA" id="ARBA00022989"/>
    </source>
</evidence>
<reference evidence="10 11" key="1">
    <citation type="journal article" date="2017" name="PLoS Biol.">
        <title>The sea cucumber genome provides insights into morphological evolution and visceral regeneration.</title>
        <authorList>
            <person name="Zhang X."/>
            <person name="Sun L."/>
            <person name="Yuan J."/>
            <person name="Sun Y."/>
            <person name="Gao Y."/>
            <person name="Zhang L."/>
            <person name="Li S."/>
            <person name="Dai H."/>
            <person name="Hamel J.F."/>
            <person name="Liu C."/>
            <person name="Yu Y."/>
            <person name="Liu S."/>
            <person name="Lin W."/>
            <person name="Guo K."/>
            <person name="Jin S."/>
            <person name="Xu P."/>
            <person name="Storey K.B."/>
            <person name="Huan P."/>
            <person name="Zhang T."/>
            <person name="Zhou Y."/>
            <person name="Zhang J."/>
            <person name="Lin C."/>
            <person name="Li X."/>
            <person name="Xing L."/>
            <person name="Huo D."/>
            <person name="Sun M."/>
            <person name="Wang L."/>
            <person name="Mercier A."/>
            <person name="Li F."/>
            <person name="Yang H."/>
            <person name="Xiang J."/>
        </authorList>
    </citation>
    <scope>NUCLEOTIDE SEQUENCE [LARGE SCALE GENOMIC DNA]</scope>
    <source>
        <strain evidence="10">Shaxun</strain>
        <tissue evidence="10">Muscle</tissue>
    </source>
</reference>
<gene>
    <name evidence="10" type="ORF">BSL78_09231</name>
</gene>
<dbReference type="AlphaFoldDB" id="A0A2G8L0P7"/>
<evidence type="ECO:0000256" key="7">
    <source>
        <dbReference type="ARBA" id="ARBA00023136"/>
    </source>
</evidence>
<evidence type="ECO:0000256" key="3">
    <source>
        <dbReference type="ARBA" id="ARBA00022548"/>
    </source>
</evidence>
<name>A0A2G8L0P7_STIJA</name>
<evidence type="ECO:0000256" key="5">
    <source>
        <dbReference type="ARBA" id="ARBA00022824"/>
    </source>
</evidence>
<keyword evidence="7 9" id="KW-0472">Membrane</keyword>
<dbReference type="EMBL" id="MRZV01000271">
    <property type="protein sequence ID" value="PIK53846.1"/>
    <property type="molecule type" value="Genomic_DNA"/>
</dbReference>
<keyword evidence="4 9" id="KW-0812">Transmembrane</keyword>
<dbReference type="PANTHER" id="PTHR15301">
    <property type="entry name" value="INSULIN-INDUCED GENE 1"/>
    <property type="match status" value="1"/>
</dbReference>
<evidence type="ECO:0000256" key="4">
    <source>
        <dbReference type="ARBA" id="ARBA00022692"/>
    </source>
</evidence>
<keyword evidence="8" id="KW-1207">Sterol metabolism</keyword>
<dbReference type="GO" id="GO:0032937">
    <property type="term" value="C:SREBP-SCAP-Insig complex"/>
    <property type="evidence" value="ECO:0007669"/>
    <property type="project" value="TreeGrafter"/>
</dbReference>
<dbReference type="GO" id="GO:0032869">
    <property type="term" value="P:cellular response to insulin stimulus"/>
    <property type="evidence" value="ECO:0007669"/>
    <property type="project" value="TreeGrafter"/>
</dbReference>
<feature type="transmembrane region" description="Helical" evidence="9">
    <location>
        <begin position="141"/>
        <end position="160"/>
    </location>
</feature>
<dbReference type="InterPro" id="IPR025929">
    <property type="entry name" value="INSIG_fam"/>
</dbReference>
<feature type="transmembrane region" description="Helical" evidence="9">
    <location>
        <begin position="20"/>
        <end position="37"/>
    </location>
</feature>
<evidence type="ECO:0000313" key="11">
    <source>
        <dbReference type="Proteomes" id="UP000230750"/>
    </source>
</evidence>
<protein>
    <submittedName>
        <fullName evidence="10">Putative insulin-induced protein 2 protein-like</fullName>
    </submittedName>
</protein>
<keyword evidence="8" id="KW-0753">Steroid metabolism</keyword>
<keyword evidence="6 9" id="KW-1133">Transmembrane helix</keyword>
<sequence>MATLDPKIRKTKSLLKRGVVLFLIGVFLALILNLLQVQRNITLFPAGVLGDFSLSAWWVPPVCGTAAVCIGLMYPCLDVRLGEPLQGKCEWSNVIRCIAVFVGINHASAKMDFANNLQFSLTLAAMSVGLWWLFDRSRSGFGLSLFIAIIATVATQLMVYKGVYSYTEPDFLYVRSWLPCVFFSGGVTIGNIGRQLAIYENEMQKEHSS</sequence>
<evidence type="ECO:0000256" key="1">
    <source>
        <dbReference type="ARBA" id="ARBA00004477"/>
    </source>
</evidence>
<accession>A0A2G8L0P7</accession>
<dbReference type="STRING" id="307972.A0A2G8L0P7"/>
<dbReference type="GO" id="GO:0032933">
    <property type="term" value="P:SREBP signaling pathway"/>
    <property type="evidence" value="ECO:0007669"/>
    <property type="project" value="TreeGrafter"/>
</dbReference>
<dbReference type="Pfam" id="PF07281">
    <property type="entry name" value="INSIG"/>
    <property type="match status" value="1"/>
</dbReference>
<evidence type="ECO:0000313" key="10">
    <source>
        <dbReference type="EMBL" id="PIK53846.1"/>
    </source>
</evidence>